<feature type="compositionally biased region" description="Basic residues" evidence="2">
    <location>
        <begin position="41"/>
        <end position="50"/>
    </location>
</feature>
<reference evidence="3 4" key="1">
    <citation type="submission" date="2024-02" db="EMBL/GenBank/DDBJ databases">
        <title>Rhodopirellula caenicola NBRC 110016.</title>
        <authorList>
            <person name="Ichikawa N."/>
            <person name="Katano-Makiyama Y."/>
            <person name="Hidaka K."/>
        </authorList>
    </citation>
    <scope>NUCLEOTIDE SEQUENCE [LARGE SCALE GENOMIC DNA]</scope>
    <source>
        <strain evidence="3 4">NBRC 110016</strain>
    </source>
</reference>
<evidence type="ECO:0000313" key="3">
    <source>
        <dbReference type="EMBL" id="GAA5505734.1"/>
    </source>
</evidence>
<feature type="region of interest" description="Disordered" evidence="2">
    <location>
        <begin position="1"/>
        <end position="25"/>
    </location>
</feature>
<protein>
    <recommendedName>
        <fullName evidence="5">Chromosome partition protein Smc</fullName>
    </recommendedName>
</protein>
<feature type="compositionally biased region" description="Low complexity" evidence="2">
    <location>
        <begin position="198"/>
        <end position="222"/>
    </location>
</feature>
<sequence>MRYDLRSSLDVQPRTNRNFSRFGPQAKRGWHANKYTTTMARKTRKRKKSHYANASAAGRETANNKPRGVACAEVDRGGLKLAELNRSEIVDNDAIHSDASSAKPLNVEPLNNVEPIDSDLAGQSASPSESSESSPIEAMWDSLDAIEREVADWETPEPQADDGPIPQAASEVPSDAVDELAGEVCELQSIDESPSIDESLCLDESSSQDESQWQSEWQPAELSEAESPEAELHAEEDWQVGGQSEGASPQVATSAQSQAILDAVDGNQSLLRQLISDFAELQSQVLAASDSSSRDTALRDNSERIERGDHETAITLLRDEIATLEDELCELKRQNSDLAAKVANANVKKSTSDTPSDFTEALSWEERKQLILRQMEEDCFDAETFLTQTVQSRLNDADEDDEREVDPVTFVEELTSEVTRLQQQNERLEKEISELNHLLENRPQSAGGMAIGAAAIAEMIDADELIQEERQRLQALQTQWEEKFRQAEIEASLERAKLSRERQEVATKIADLDEQLDRLRREAAQNQSGEGHSRKWLAKLGLAGDD</sequence>
<evidence type="ECO:0008006" key="5">
    <source>
        <dbReference type="Google" id="ProtNLM"/>
    </source>
</evidence>
<keyword evidence="1" id="KW-0175">Coiled coil</keyword>
<feature type="compositionally biased region" description="Polar residues" evidence="2">
    <location>
        <begin position="241"/>
        <end position="255"/>
    </location>
</feature>
<evidence type="ECO:0000256" key="2">
    <source>
        <dbReference type="SAM" id="MobiDB-lite"/>
    </source>
</evidence>
<feature type="region of interest" description="Disordered" evidence="2">
    <location>
        <begin position="100"/>
        <end position="255"/>
    </location>
</feature>
<feature type="region of interest" description="Disordered" evidence="2">
    <location>
        <begin position="520"/>
        <end position="546"/>
    </location>
</feature>
<feature type="compositionally biased region" description="Polar residues" evidence="2">
    <location>
        <begin position="9"/>
        <end position="19"/>
    </location>
</feature>
<proteinExistence type="predicted"/>
<keyword evidence="4" id="KW-1185">Reference proteome</keyword>
<feature type="compositionally biased region" description="Low complexity" evidence="2">
    <location>
        <begin position="124"/>
        <end position="138"/>
    </location>
</feature>
<name>A0ABP9VKM8_9BACT</name>
<feature type="coiled-coil region" evidence="1">
    <location>
        <begin position="307"/>
        <end position="334"/>
    </location>
</feature>
<evidence type="ECO:0000256" key="1">
    <source>
        <dbReference type="SAM" id="Coils"/>
    </source>
</evidence>
<evidence type="ECO:0000313" key="4">
    <source>
        <dbReference type="Proteomes" id="UP001416858"/>
    </source>
</evidence>
<feature type="region of interest" description="Disordered" evidence="2">
    <location>
        <begin position="39"/>
        <end position="69"/>
    </location>
</feature>
<accession>A0ABP9VKM8</accession>
<organism evidence="3 4">
    <name type="scientific">Novipirellula caenicola</name>
    <dbReference type="NCBI Taxonomy" id="1536901"/>
    <lineage>
        <taxon>Bacteria</taxon>
        <taxon>Pseudomonadati</taxon>
        <taxon>Planctomycetota</taxon>
        <taxon>Planctomycetia</taxon>
        <taxon>Pirellulales</taxon>
        <taxon>Pirellulaceae</taxon>
        <taxon>Novipirellula</taxon>
    </lineage>
</organism>
<dbReference type="EMBL" id="BAABRO010000002">
    <property type="protein sequence ID" value="GAA5505734.1"/>
    <property type="molecule type" value="Genomic_DNA"/>
</dbReference>
<gene>
    <name evidence="3" type="ORF">Rcae01_01181</name>
</gene>
<comment type="caution">
    <text evidence="3">The sequence shown here is derived from an EMBL/GenBank/DDBJ whole genome shotgun (WGS) entry which is preliminary data.</text>
</comment>
<dbReference type="Proteomes" id="UP001416858">
    <property type="component" value="Unassembled WGS sequence"/>
</dbReference>